<dbReference type="EMBL" id="JAFJYH010000067">
    <property type="protein sequence ID" value="KAG4421328.1"/>
    <property type="molecule type" value="Genomic_DNA"/>
</dbReference>
<comment type="caution">
    <text evidence="2">The sequence shown here is derived from an EMBL/GenBank/DDBJ whole genome shotgun (WGS) entry which is preliminary data.</text>
</comment>
<dbReference type="AlphaFoldDB" id="A0A8H7TM88"/>
<feature type="region of interest" description="Disordered" evidence="1">
    <location>
        <begin position="1"/>
        <end position="25"/>
    </location>
</feature>
<accession>A0A8H7TM88</accession>
<gene>
    <name evidence="2" type="ORF">IFR04_005511</name>
</gene>
<name>A0A8H7TM88_9HELO</name>
<proteinExistence type="predicted"/>
<reference evidence="2" key="1">
    <citation type="submission" date="2021-02" db="EMBL/GenBank/DDBJ databases">
        <title>Genome sequence Cadophora malorum strain M34.</title>
        <authorList>
            <person name="Stefanovic E."/>
            <person name="Vu D."/>
            <person name="Scully C."/>
            <person name="Dijksterhuis J."/>
            <person name="Roader J."/>
            <person name="Houbraken J."/>
        </authorList>
    </citation>
    <scope>NUCLEOTIDE SEQUENCE</scope>
    <source>
        <strain evidence="2">M34</strain>
    </source>
</reference>
<evidence type="ECO:0000313" key="2">
    <source>
        <dbReference type="EMBL" id="KAG4421328.1"/>
    </source>
</evidence>
<sequence>MQSSQSDVADPSRTTAATMDQYIPSTANPSIENFTTAMLQTSDPIASASPVQTSSRQALDSALLFADIKDAPASTPKVGGTPEEGLRTFTCFPRLPTELRLKVWAVGKGTDFQVYNNLLSSIGLVSLQGVSGGWPRSLYPDVRPRKVALNANGSGSTRFYKFPRIASALSSGPQDWFHAGIAEVLIYDKHIELATTGSIEFEDVDLGEMMVEVQGRILEVRRRLELQLTCPKAKRKTMQSKGQRSYRVTGRGTNLFPRILSPKISRGSDQ</sequence>
<organism evidence="2 3">
    <name type="scientific">Cadophora malorum</name>
    <dbReference type="NCBI Taxonomy" id="108018"/>
    <lineage>
        <taxon>Eukaryota</taxon>
        <taxon>Fungi</taxon>
        <taxon>Dikarya</taxon>
        <taxon>Ascomycota</taxon>
        <taxon>Pezizomycotina</taxon>
        <taxon>Leotiomycetes</taxon>
        <taxon>Helotiales</taxon>
        <taxon>Ploettnerulaceae</taxon>
        <taxon>Cadophora</taxon>
    </lineage>
</organism>
<evidence type="ECO:0000256" key="1">
    <source>
        <dbReference type="SAM" id="MobiDB-lite"/>
    </source>
</evidence>
<dbReference type="Proteomes" id="UP000664132">
    <property type="component" value="Unassembled WGS sequence"/>
</dbReference>
<dbReference type="OrthoDB" id="4737394at2759"/>
<evidence type="ECO:0000313" key="3">
    <source>
        <dbReference type="Proteomes" id="UP000664132"/>
    </source>
</evidence>
<keyword evidence="3" id="KW-1185">Reference proteome</keyword>
<protein>
    <submittedName>
        <fullName evidence="2">Uncharacterized protein</fullName>
    </submittedName>
</protein>